<gene>
    <name evidence="1" type="ORF">GQ588_02260</name>
</gene>
<name>A0A857DFY9_9FIRM</name>
<dbReference type="Proteomes" id="UP000430508">
    <property type="component" value="Chromosome"/>
</dbReference>
<sequence length="122" mass="14661">MDDQYLIATAIIDGENEEFFRKGKKEDFYLPKTYSEREIKHLQLEIQQFKTRIKNSFIRAGRIYSDDYSFLKNQIPEVLARLLEIELNMKINFYGQGAEFIYFSNESNYNKIISAYNEHFNF</sequence>
<organism evidence="1 2">
    <name type="scientific">Dehalobacter restrictus</name>
    <dbReference type="NCBI Taxonomy" id="55583"/>
    <lineage>
        <taxon>Bacteria</taxon>
        <taxon>Bacillati</taxon>
        <taxon>Bacillota</taxon>
        <taxon>Clostridia</taxon>
        <taxon>Eubacteriales</taxon>
        <taxon>Desulfitobacteriaceae</taxon>
        <taxon>Dehalobacter</taxon>
    </lineage>
</organism>
<evidence type="ECO:0000313" key="2">
    <source>
        <dbReference type="Proteomes" id="UP000430508"/>
    </source>
</evidence>
<protein>
    <submittedName>
        <fullName evidence="1">Uncharacterized protein</fullName>
    </submittedName>
</protein>
<reference evidence="1 2" key="1">
    <citation type="submission" date="2019-12" db="EMBL/GenBank/DDBJ databases">
        <title>Sequence classification of anaerobic respiratory reductive dehalogenases: First we see many, then we see few.</title>
        <authorList>
            <person name="Molenda O."/>
            <person name="Puentes Jacome L.A."/>
            <person name="Cao X."/>
            <person name="Nesbo C.L."/>
            <person name="Tang S."/>
            <person name="Morson N."/>
            <person name="Patron J."/>
            <person name="Lomheim L."/>
            <person name="Wishart D.S."/>
            <person name="Edwards E.A."/>
        </authorList>
    </citation>
    <scope>NUCLEOTIDE SEQUENCE [LARGE SCALE GENOMIC DNA]</scope>
    <source>
        <strain evidence="1 2">12DCA</strain>
    </source>
</reference>
<dbReference type="RefSeq" id="WP_025205139.1">
    <property type="nucleotide sequence ID" value="NZ_CP046996.1"/>
</dbReference>
<accession>A0A857DFY9</accession>
<dbReference type="EMBL" id="CP046996">
    <property type="protein sequence ID" value="QGZ99557.1"/>
    <property type="molecule type" value="Genomic_DNA"/>
</dbReference>
<proteinExistence type="predicted"/>
<evidence type="ECO:0000313" key="1">
    <source>
        <dbReference type="EMBL" id="QGZ99557.1"/>
    </source>
</evidence>
<dbReference type="AlphaFoldDB" id="A0A857DFY9"/>